<keyword evidence="3" id="KW-1185">Reference proteome</keyword>
<evidence type="ECO:0000313" key="2">
    <source>
        <dbReference type="EMBL" id="RKT60838.1"/>
    </source>
</evidence>
<comment type="caution">
    <text evidence="2">The sequence shown here is derived from an EMBL/GenBank/DDBJ whole genome shotgun (WGS) entry which is preliminary data.</text>
</comment>
<reference evidence="2 3" key="1">
    <citation type="submission" date="2018-10" db="EMBL/GenBank/DDBJ databases">
        <title>Genomic Encyclopedia of Type Strains, Phase IV (KMG-IV): sequencing the most valuable type-strain genomes for metagenomic binning, comparative biology and taxonomic classification.</title>
        <authorList>
            <person name="Goeker M."/>
        </authorList>
    </citation>
    <scope>NUCLEOTIDE SEQUENCE [LARGE SCALE GENOMIC DNA]</scope>
    <source>
        <strain evidence="2 3">DSM 23841</strain>
    </source>
</reference>
<proteinExistence type="predicted"/>
<keyword evidence="1" id="KW-0732">Signal</keyword>
<dbReference type="RefSeq" id="WP_121457332.1">
    <property type="nucleotide sequence ID" value="NZ_RBXP01000011.1"/>
</dbReference>
<dbReference type="Proteomes" id="UP000270626">
    <property type="component" value="Unassembled WGS sequence"/>
</dbReference>
<evidence type="ECO:0000313" key="3">
    <source>
        <dbReference type="Proteomes" id="UP000270626"/>
    </source>
</evidence>
<protein>
    <submittedName>
        <fullName evidence="2">Putative GH25 family protein</fullName>
    </submittedName>
</protein>
<sequence>MRTINKLAAMLIAAFCLAPAAHAHGIWFAQRAGELALVYGDGAEEGAIVPKLERIGGVQAVDERGQAMPVHLLKTDHLLLVDAEGDPALLGATLDNGYFSQRADGKWKNTPKSQTPNVRKSGRYYKHAIHQTRDLEQAIQPLAGQPLQILPLHPRLPTRKGQMLTLRVLFDGKPLAGVKLAPDFVNDPDRQTARSDARGLVRIKVANQGLNVIYATHEVPATTEDADIVQHAASFSFMLRPLAH</sequence>
<feature type="signal peptide" evidence="1">
    <location>
        <begin position="1"/>
        <end position="23"/>
    </location>
</feature>
<name>A0A495WLT8_9RHOO</name>
<accession>A0A495WLT8</accession>
<dbReference type="OrthoDB" id="5368503at2"/>
<gene>
    <name evidence="2" type="ORF">DFR40_0985</name>
</gene>
<dbReference type="AlphaFoldDB" id="A0A495WLT8"/>
<dbReference type="EMBL" id="RBXP01000011">
    <property type="protein sequence ID" value="RKT60838.1"/>
    <property type="molecule type" value="Genomic_DNA"/>
</dbReference>
<evidence type="ECO:0000256" key="1">
    <source>
        <dbReference type="SAM" id="SignalP"/>
    </source>
</evidence>
<feature type="chain" id="PRO_5019812662" evidence="1">
    <location>
        <begin position="24"/>
        <end position="244"/>
    </location>
</feature>
<dbReference type="Pfam" id="PF10670">
    <property type="entry name" value="DUF4198"/>
    <property type="match status" value="1"/>
</dbReference>
<organism evidence="2 3">
    <name type="scientific">Azonexus fungiphilus</name>
    <dbReference type="NCBI Taxonomy" id="146940"/>
    <lineage>
        <taxon>Bacteria</taxon>
        <taxon>Pseudomonadati</taxon>
        <taxon>Pseudomonadota</taxon>
        <taxon>Betaproteobacteria</taxon>
        <taxon>Rhodocyclales</taxon>
        <taxon>Azonexaceae</taxon>
        <taxon>Azonexus</taxon>
    </lineage>
</organism>
<dbReference type="InterPro" id="IPR019613">
    <property type="entry name" value="DUF4198"/>
</dbReference>